<proteinExistence type="predicted"/>
<protein>
    <recommendedName>
        <fullName evidence="5">CCHC-type domain-containing protein</fullName>
    </recommendedName>
</protein>
<sequence>MALAANFPPLIGDPGGPGGGGGPSNMMNGEYTGARYPPFMDPTGAGGPLQYLRMAAVFGNMPQDPFLLRTSIESAIGGKIEGAFKENKGMAYVLKVRSPDQFRRLLSMNKLADGTEIKIAEHPTMNQRLCVVSNADVTDLSDDYLAAQLAPQGIKAVRRIRRKNATGDWENTPTIILTVSGTVIPPHVDFGWSRCRTRNYYPSPMLCFHCWEYGHTGKRCQQPTRICGKCSKTHATKSNNPDDIPVEGDSASKTDTLNQTAEQNLQCTDAPFCKHCKANDHQVSSRKCPLYLREVDVQRIRVDEGVSYPQARRIFEARTNAASSRAAYSGTVNASKDDEITALKRDNARLEANSKAMEKRLQEMEKALNTGHANQQRLEVARNHGTIEDLIRQVTKLTATVERLEKALANKDVVIAEKDAELAKLRGTRPKRIDSPISLIDESSSDERILQLSLDSKIIEQRVDWCETTGVKDTQNTNGEDSDLEMDGAGINSCESRNTLPSSVTDLSNYGKRSLEKTGSTTDSSSGPSDAKRNPKPRKGKSGNRN</sequence>
<feature type="compositionally biased region" description="Gly residues" evidence="2">
    <location>
        <begin position="13"/>
        <end position="23"/>
    </location>
</feature>
<feature type="region of interest" description="Disordered" evidence="2">
    <location>
        <begin position="1"/>
        <end position="26"/>
    </location>
</feature>
<organism evidence="3 4">
    <name type="scientific">Aedes albopictus</name>
    <name type="common">Asian tiger mosquito</name>
    <name type="synonym">Stegomyia albopicta</name>
    <dbReference type="NCBI Taxonomy" id="7160"/>
    <lineage>
        <taxon>Eukaryota</taxon>
        <taxon>Metazoa</taxon>
        <taxon>Ecdysozoa</taxon>
        <taxon>Arthropoda</taxon>
        <taxon>Hexapoda</taxon>
        <taxon>Insecta</taxon>
        <taxon>Pterygota</taxon>
        <taxon>Neoptera</taxon>
        <taxon>Endopterygota</taxon>
        <taxon>Diptera</taxon>
        <taxon>Nematocera</taxon>
        <taxon>Culicoidea</taxon>
        <taxon>Culicidae</taxon>
        <taxon>Culicinae</taxon>
        <taxon>Aedini</taxon>
        <taxon>Aedes</taxon>
        <taxon>Stegomyia</taxon>
    </lineage>
</organism>
<keyword evidence="1" id="KW-0175">Coiled coil</keyword>
<evidence type="ECO:0000313" key="4">
    <source>
        <dbReference type="Proteomes" id="UP000069940"/>
    </source>
</evidence>
<evidence type="ECO:0008006" key="5">
    <source>
        <dbReference type="Google" id="ProtNLM"/>
    </source>
</evidence>
<evidence type="ECO:0000256" key="2">
    <source>
        <dbReference type="SAM" id="MobiDB-lite"/>
    </source>
</evidence>
<reference evidence="4" key="1">
    <citation type="journal article" date="2015" name="Proc. Natl. Acad. Sci. U.S.A.">
        <title>Genome sequence of the Asian Tiger mosquito, Aedes albopictus, reveals insights into its biology, genetics, and evolution.</title>
        <authorList>
            <person name="Chen X.G."/>
            <person name="Jiang X."/>
            <person name="Gu J."/>
            <person name="Xu M."/>
            <person name="Wu Y."/>
            <person name="Deng Y."/>
            <person name="Zhang C."/>
            <person name="Bonizzoni M."/>
            <person name="Dermauw W."/>
            <person name="Vontas J."/>
            <person name="Armbruster P."/>
            <person name="Huang X."/>
            <person name="Yang Y."/>
            <person name="Zhang H."/>
            <person name="He W."/>
            <person name="Peng H."/>
            <person name="Liu Y."/>
            <person name="Wu K."/>
            <person name="Chen J."/>
            <person name="Lirakis M."/>
            <person name="Topalis P."/>
            <person name="Van Leeuwen T."/>
            <person name="Hall A.B."/>
            <person name="Jiang X."/>
            <person name="Thorpe C."/>
            <person name="Mueller R.L."/>
            <person name="Sun C."/>
            <person name="Waterhouse R.M."/>
            <person name="Yan G."/>
            <person name="Tu Z.J."/>
            <person name="Fang X."/>
            <person name="James A.A."/>
        </authorList>
    </citation>
    <scope>NUCLEOTIDE SEQUENCE [LARGE SCALE GENOMIC DNA]</scope>
    <source>
        <strain evidence="4">Foshan</strain>
    </source>
</reference>
<accession>A0ABM1Z2Z2</accession>
<dbReference type="RefSeq" id="XP_062709622.1">
    <property type="nucleotide sequence ID" value="XM_062853638.1"/>
</dbReference>
<name>A0ABM1Z2Z2_AEDAL</name>
<reference evidence="3" key="2">
    <citation type="submission" date="2025-05" db="UniProtKB">
        <authorList>
            <consortium name="EnsemblMetazoa"/>
        </authorList>
    </citation>
    <scope>IDENTIFICATION</scope>
    <source>
        <strain evidence="3">Foshan</strain>
    </source>
</reference>
<feature type="compositionally biased region" description="Polar residues" evidence="2">
    <location>
        <begin position="493"/>
        <end position="508"/>
    </location>
</feature>
<feature type="compositionally biased region" description="Basic residues" evidence="2">
    <location>
        <begin position="534"/>
        <end position="546"/>
    </location>
</feature>
<feature type="coiled-coil region" evidence="1">
    <location>
        <begin position="333"/>
        <end position="407"/>
    </location>
</feature>
<evidence type="ECO:0000256" key="1">
    <source>
        <dbReference type="SAM" id="Coils"/>
    </source>
</evidence>
<feature type="region of interest" description="Disordered" evidence="2">
    <location>
        <begin position="471"/>
        <end position="546"/>
    </location>
</feature>
<dbReference type="EnsemblMetazoa" id="AALFPA23_014531.R21129">
    <property type="protein sequence ID" value="AALFPA23_014531.P21129"/>
    <property type="gene ID" value="AALFPA23_014531"/>
</dbReference>
<keyword evidence="4" id="KW-1185">Reference proteome</keyword>
<dbReference type="GeneID" id="134288528"/>
<feature type="compositionally biased region" description="Low complexity" evidence="2">
    <location>
        <begin position="518"/>
        <end position="529"/>
    </location>
</feature>
<dbReference type="Proteomes" id="UP000069940">
    <property type="component" value="Unassembled WGS sequence"/>
</dbReference>
<evidence type="ECO:0000313" key="3">
    <source>
        <dbReference type="EnsemblMetazoa" id="AALFPA23_014531.P21129"/>
    </source>
</evidence>